<dbReference type="Proteomes" id="UP000838756">
    <property type="component" value="Unassembled WGS sequence"/>
</dbReference>
<feature type="region of interest" description="Disordered" evidence="1">
    <location>
        <begin position="89"/>
        <end position="108"/>
    </location>
</feature>
<keyword evidence="3" id="KW-1185">Reference proteome</keyword>
<evidence type="ECO:0000313" key="3">
    <source>
        <dbReference type="Proteomes" id="UP000838756"/>
    </source>
</evidence>
<sequence>MSSINPHLTVVEYGRKSHLIVRRNPCPLVGTYHHPPRRQVNQLTSTAGHGSFLGSSKYRARLVPATCLMSSAHFVAALTTLRLSVRVRHSSTRGSQRPSAPSYVPSPPLQLPDSIISNSGYSTDLFISALGTKPLDTTEPSNTNSKSFRIRSGESQNILATRKRRACRVNFLRPETCACAGATKVG</sequence>
<reference evidence="2" key="1">
    <citation type="submission" date="2022-03" db="EMBL/GenBank/DDBJ databases">
        <authorList>
            <person name="Lindestad O."/>
        </authorList>
    </citation>
    <scope>NUCLEOTIDE SEQUENCE</scope>
</reference>
<protein>
    <submittedName>
        <fullName evidence="2">Jg20511 protein</fullName>
    </submittedName>
</protein>
<name>A0A8S4SBE7_9NEOP</name>
<proteinExistence type="predicted"/>
<comment type="caution">
    <text evidence="2">The sequence shown here is derived from an EMBL/GenBank/DDBJ whole genome shotgun (WGS) entry which is preliminary data.</text>
</comment>
<evidence type="ECO:0000256" key="1">
    <source>
        <dbReference type="SAM" id="MobiDB-lite"/>
    </source>
</evidence>
<dbReference type="EMBL" id="CAKXAJ010026123">
    <property type="protein sequence ID" value="CAH2257633.1"/>
    <property type="molecule type" value="Genomic_DNA"/>
</dbReference>
<evidence type="ECO:0000313" key="2">
    <source>
        <dbReference type="EMBL" id="CAH2257633.1"/>
    </source>
</evidence>
<gene>
    <name evidence="2" type="primary">jg20511</name>
    <name evidence="2" type="ORF">PAEG_LOCUS23175</name>
</gene>
<dbReference type="AlphaFoldDB" id="A0A8S4SBE7"/>
<organism evidence="2 3">
    <name type="scientific">Pararge aegeria aegeria</name>
    <dbReference type="NCBI Taxonomy" id="348720"/>
    <lineage>
        <taxon>Eukaryota</taxon>
        <taxon>Metazoa</taxon>
        <taxon>Ecdysozoa</taxon>
        <taxon>Arthropoda</taxon>
        <taxon>Hexapoda</taxon>
        <taxon>Insecta</taxon>
        <taxon>Pterygota</taxon>
        <taxon>Neoptera</taxon>
        <taxon>Endopterygota</taxon>
        <taxon>Lepidoptera</taxon>
        <taxon>Glossata</taxon>
        <taxon>Ditrysia</taxon>
        <taxon>Papilionoidea</taxon>
        <taxon>Nymphalidae</taxon>
        <taxon>Satyrinae</taxon>
        <taxon>Satyrini</taxon>
        <taxon>Parargina</taxon>
        <taxon>Pararge</taxon>
    </lineage>
</organism>
<accession>A0A8S4SBE7</accession>